<evidence type="ECO:0000313" key="3">
    <source>
        <dbReference type="Proteomes" id="UP000030147"/>
    </source>
</evidence>
<dbReference type="eggNOG" id="ENOG5033NBC">
    <property type="taxonomic scope" value="Bacteria"/>
</dbReference>
<proteinExistence type="predicted"/>
<keyword evidence="1" id="KW-0812">Transmembrane</keyword>
<dbReference type="Proteomes" id="UP000030147">
    <property type="component" value="Unassembled WGS sequence"/>
</dbReference>
<keyword evidence="1" id="KW-0472">Membrane</keyword>
<dbReference type="AlphaFoldDB" id="A0A0A2T6Z8"/>
<accession>A0A0A2T6Z8</accession>
<reference evidence="2 3" key="1">
    <citation type="journal article" date="2015" name="Stand. Genomic Sci.">
        <title>High quality draft genome sequence of the moderately halophilic bacterium Pontibacillus yanchengensis Y32(T) and comparison among Pontibacillus genomes.</title>
        <authorList>
            <person name="Huang J."/>
            <person name="Qiao Z.X."/>
            <person name="Tang J.W."/>
            <person name="Wang G."/>
        </authorList>
    </citation>
    <scope>NUCLEOTIDE SEQUENCE [LARGE SCALE GENOMIC DNA]</scope>
    <source>
        <strain evidence="2 3">Y32</strain>
    </source>
</reference>
<name>A0A0A2T6Z8_9BACI</name>
<gene>
    <name evidence="2" type="ORF">N782_20285</name>
</gene>
<comment type="caution">
    <text evidence="2">The sequence shown here is derived from an EMBL/GenBank/DDBJ whole genome shotgun (WGS) entry which is preliminary data.</text>
</comment>
<keyword evidence="1" id="KW-1133">Transmembrane helix</keyword>
<feature type="transmembrane region" description="Helical" evidence="1">
    <location>
        <begin position="85"/>
        <end position="105"/>
    </location>
</feature>
<dbReference type="OrthoDB" id="2942332at2"/>
<dbReference type="EMBL" id="AVBF01000073">
    <property type="protein sequence ID" value="KGP71274.1"/>
    <property type="molecule type" value="Genomic_DNA"/>
</dbReference>
<sequence>MKNGIYFIFGKPYTESKFFHFSYWFGVGFYFLAIVLSAVPSVLYGEWLSLLFTALFFPVLFRIVYNINTRIHKSFKGMNKKVIILLSVLFGLITIVIVTTSFFFADNVAINLNKTTTNGDVKLSIGSLQGSHTVETYEITQEGTVTIPYEASVGKGKFFMSVEQSDTTIWEDQITGSKTGVIEFQGEKDSYYISIRTEEAKKIKLNLSLY</sequence>
<organism evidence="2 3">
    <name type="scientific">Pontibacillus yanchengensis Y32</name>
    <dbReference type="NCBI Taxonomy" id="1385514"/>
    <lineage>
        <taxon>Bacteria</taxon>
        <taxon>Bacillati</taxon>
        <taxon>Bacillota</taxon>
        <taxon>Bacilli</taxon>
        <taxon>Bacillales</taxon>
        <taxon>Bacillaceae</taxon>
        <taxon>Pontibacillus</taxon>
    </lineage>
</organism>
<evidence type="ECO:0000256" key="1">
    <source>
        <dbReference type="SAM" id="Phobius"/>
    </source>
</evidence>
<protein>
    <submittedName>
        <fullName evidence="2">Uncharacterized protein</fullName>
    </submittedName>
</protein>
<evidence type="ECO:0000313" key="2">
    <source>
        <dbReference type="EMBL" id="KGP71274.1"/>
    </source>
</evidence>
<feature type="transmembrane region" description="Helical" evidence="1">
    <location>
        <begin position="21"/>
        <end position="41"/>
    </location>
</feature>
<dbReference type="RefSeq" id="WP_036823398.1">
    <property type="nucleotide sequence ID" value="NZ_AVBF01000073.1"/>
</dbReference>
<keyword evidence="3" id="KW-1185">Reference proteome</keyword>
<feature type="transmembrane region" description="Helical" evidence="1">
    <location>
        <begin position="47"/>
        <end position="65"/>
    </location>
</feature>